<dbReference type="NCBIfam" id="NF040488">
    <property type="entry name" value="SCO5389_fam"/>
    <property type="match status" value="1"/>
</dbReference>
<evidence type="ECO:0000313" key="1">
    <source>
        <dbReference type="EMBL" id="GAA2060466.1"/>
    </source>
</evidence>
<dbReference type="RefSeq" id="WP_344671330.1">
    <property type="nucleotide sequence ID" value="NZ_BAAAQN010000079.1"/>
</dbReference>
<comment type="caution">
    <text evidence="1">The sequence shown here is derived from an EMBL/GenBank/DDBJ whole genome shotgun (WGS) entry which is preliminary data.</text>
</comment>
<dbReference type="EMBL" id="BAAAQN010000079">
    <property type="protein sequence ID" value="GAA2060466.1"/>
    <property type="molecule type" value="Genomic_DNA"/>
</dbReference>
<sequence>MSLDVSPELLAAAELGEVSDEQFADCVRTSLPYAWQMVSDLSTRLHVDGTGESGFVDNTVPPPDEQARGQLLRALASDSIRGCLERHFGVRLAFQNCHRVAVFPAGTPRDSDGYRTFTSVRAQLLNQSPLLRDC</sequence>
<name>A0ABP5H1J4_9ACTN</name>
<protein>
    <submittedName>
        <fullName evidence="1">SCO5389 family protein</fullName>
    </submittedName>
</protein>
<keyword evidence="2" id="KW-1185">Reference proteome</keyword>
<reference evidence="2" key="1">
    <citation type="journal article" date="2019" name="Int. J. Syst. Evol. Microbiol.">
        <title>The Global Catalogue of Microorganisms (GCM) 10K type strain sequencing project: providing services to taxonomists for standard genome sequencing and annotation.</title>
        <authorList>
            <consortium name="The Broad Institute Genomics Platform"/>
            <consortium name="The Broad Institute Genome Sequencing Center for Infectious Disease"/>
            <person name="Wu L."/>
            <person name="Ma J."/>
        </authorList>
    </citation>
    <scope>NUCLEOTIDE SEQUENCE [LARGE SCALE GENOMIC DNA]</scope>
    <source>
        <strain evidence="2">JCM 16014</strain>
    </source>
</reference>
<accession>A0ABP5H1J4</accession>
<dbReference type="Pfam" id="PF20704">
    <property type="entry name" value="KH_NucS_shadow"/>
    <property type="match status" value="1"/>
</dbReference>
<organism evidence="1 2">
    <name type="scientific">Catenulispora yoronensis</name>
    <dbReference type="NCBI Taxonomy" id="450799"/>
    <lineage>
        <taxon>Bacteria</taxon>
        <taxon>Bacillati</taxon>
        <taxon>Actinomycetota</taxon>
        <taxon>Actinomycetes</taxon>
        <taxon>Catenulisporales</taxon>
        <taxon>Catenulisporaceae</taxon>
        <taxon>Catenulispora</taxon>
    </lineage>
</organism>
<evidence type="ECO:0000313" key="2">
    <source>
        <dbReference type="Proteomes" id="UP001500751"/>
    </source>
</evidence>
<gene>
    <name evidence="1" type="ORF">GCM10009839_83980</name>
</gene>
<dbReference type="Proteomes" id="UP001500751">
    <property type="component" value="Unassembled WGS sequence"/>
</dbReference>
<proteinExistence type="predicted"/>